<reference evidence="2" key="1">
    <citation type="submission" date="2021-02" db="EMBL/GenBank/DDBJ databases">
        <authorList>
            <person name="Dougan E. K."/>
            <person name="Rhodes N."/>
            <person name="Thang M."/>
            <person name="Chan C."/>
        </authorList>
    </citation>
    <scope>NUCLEOTIDE SEQUENCE</scope>
</reference>
<gene>
    <name evidence="1" type="ORF">PGLA1383_LOCUS3071</name>
    <name evidence="2" type="ORF">PGLA1383_LOCUS8625</name>
</gene>
<organism evidence="2 3">
    <name type="scientific">Polarella glacialis</name>
    <name type="common">Dinoflagellate</name>
    <dbReference type="NCBI Taxonomy" id="89957"/>
    <lineage>
        <taxon>Eukaryota</taxon>
        <taxon>Sar</taxon>
        <taxon>Alveolata</taxon>
        <taxon>Dinophyceae</taxon>
        <taxon>Suessiales</taxon>
        <taxon>Suessiaceae</taxon>
        <taxon>Polarella</taxon>
    </lineage>
</organism>
<dbReference type="EMBL" id="CAJNNV010001022">
    <property type="protein sequence ID" value="CAE8584129.1"/>
    <property type="molecule type" value="Genomic_DNA"/>
</dbReference>
<dbReference type="EMBL" id="CAJNNV010003955">
    <property type="protein sequence ID" value="CAE8589895.1"/>
    <property type="molecule type" value="Genomic_DNA"/>
</dbReference>
<dbReference type="Proteomes" id="UP000654075">
    <property type="component" value="Unassembled WGS sequence"/>
</dbReference>
<protein>
    <submittedName>
        <fullName evidence="2">Uncharacterized protein</fullName>
    </submittedName>
</protein>
<keyword evidence="3" id="KW-1185">Reference proteome</keyword>
<evidence type="ECO:0000313" key="1">
    <source>
        <dbReference type="EMBL" id="CAE8584129.1"/>
    </source>
</evidence>
<dbReference type="AlphaFoldDB" id="A0A813DUA6"/>
<proteinExistence type="predicted"/>
<evidence type="ECO:0000313" key="2">
    <source>
        <dbReference type="EMBL" id="CAE8589895.1"/>
    </source>
</evidence>
<name>A0A813DUA6_POLGL</name>
<evidence type="ECO:0000313" key="3">
    <source>
        <dbReference type="Proteomes" id="UP000654075"/>
    </source>
</evidence>
<sequence length="105" mass="11549">MYSMNGRQKWQAAGKCAVRNACCWYATLVIISKHTKENMWCARQKGALKSMKPVCGAAGTCYASECGLHTGIRAVYRNQIRVSSGAPKRICVTHQSAGLPTKLQR</sequence>
<accession>A0A813DUA6</accession>
<comment type="caution">
    <text evidence="2">The sequence shown here is derived from an EMBL/GenBank/DDBJ whole genome shotgun (WGS) entry which is preliminary data.</text>
</comment>